<gene>
    <name evidence="19" type="ORF">SCHPADRAFT_843134</name>
</gene>
<feature type="domain" description="Helicase C-terminal" evidence="17">
    <location>
        <begin position="363"/>
        <end position="530"/>
    </location>
</feature>
<dbReference type="GO" id="GO:0005737">
    <property type="term" value="C:cytoplasm"/>
    <property type="evidence" value="ECO:0007669"/>
    <property type="project" value="TreeGrafter"/>
</dbReference>
<evidence type="ECO:0000256" key="4">
    <source>
        <dbReference type="ARBA" id="ARBA00022737"/>
    </source>
</evidence>
<dbReference type="InterPro" id="IPR005034">
    <property type="entry name" value="Dicer_dimerisation"/>
</dbReference>
<dbReference type="PROSITE" id="PS51192">
    <property type="entry name" value="HELICASE_ATP_BIND_1"/>
    <property type="match status" value="1"/>
</dbReference>
<proteinExistence type="inferred from homology"/>
<dbReference type="InterPro" id="IPR001650">
    <property type="entry name" value="Helicase_C-like"/>
</dbReference>
<evidence type="ECO:0000256" key="8">
    <source>
        <dbReference type="ARBA" id="ARBA00022840"/>
    </source>
</evidence>
<keyword evidence="6" id="KW-0378">Hydrolase</keyword>
<keyword evidence="9" id="KW-0460">Magnesium</keyword>
<dbReference type="Pfam" id="PF04851">
    <property type="entry name" value="ResIII"/>
    <property type="match status" value="1"/>
</dbReference>
<keyword evidence="10" id="KW-0943">RNA-mediated gene silencing</keyword>
<evidence type="ECO:0000259" key="15">
    <source>
        <dbReference type="PROSITE" id="PS50142"/>
    </source>
</evidence>
<feature type="domain" description="Helicase ATP-binding" evidence="16">
    <location>
        <begin position="22"/>
        <end position="197"/>
    </location>
</feature>
<feature type="region of interest" description="Disordered" evidence="14">
    <location>
        <begin position="1427"/>
        <end position="1452"/>
    </location>
</feature>
<dbReference type="GO" id="GO:0005524">
    <property type="term" value="F:ATP binding"/>
    <property type="evidence" value="ECO:0007669"/>
    <property type="project" value="UniProtKB-KW"/>
</dbReference>
<evidence type="ECO:0000256" key="14">
    <source>
        <dbReference type="SAM" id="MobiDB-lite"/>
    </source>
</evidence>
<dbReference type="SMART" id="SM00535">
    <property type="entry name" value="RIBOc"/>
    <property type="match status" value="2"/>
</dbReference>
<dbReference type="PROSITE" id="PS00517">
    <property type="entry name" value="RNASE_3_1"/>
    <property type="match status" value="1"/>
</dbReference>
<evidence type="ECO:0000256" key="5">
    <source>
        <dbReference type="ARBA" id="ARBA00022741"/>
    </source>
</evidence>
<dbReference type="SMART" id="SM00490">
    <property type="entry name" value="HELICc"/>
    <property type="match status" value="1"/>
</dbReference>
<comment type="similarity">
    <text evidence="12 13">Belongs to the helicase family. Dicer subfamily.</text>
</comment>
<organism evidence="19 20">
    <name type="scientific">Schizopora paradoxa</name>
    <dbReference type="NCBI Taxonomy" id="27342"/>
    <lineage>
        <taxon>Eukaryota</taxon>
        <taxon>Fungi</taxon>
        <taxon>Dikarya</taxon>
        <taxon>Basidiomycota</taxon>
        <taxon>Agaricomycotina</taxon>
        <taxon>Agaricomycetes</taxon>
        <taxon>Hymenochaetales</taxon>
        <taxon>Schizoporaceae</taxon>
        <taxon>Schizopora</taxon>
    </lineage>
</organism>
<dbReference type="Pfam" id="PF03368">
    <property type="entry name" value="Dicer_dimer"/>
    <property type="match status" value="1"/>
</dbReference>
<dbReference type="InterPro" id="IPR036389">
    <property type="entry name" value="RNase_III_sf"/>
</dbReference>
<dbReference type="Gene3D" id="1.10.1520.10">
    <property type="entry name" value="Ribonuclease III domain"/>
    <property type="match status" value="2"/>
</dbReference>
<feature type="compositionally biased region" description="Basic and acidic residues" evidence="14">
    <location>
        <begin position="1387"/>
        <end position="1405"/>
    </location>
</feature>
<evidence type="ECO:0000256" key="7">
    <source>
        <dbReference type="ARBA" id="ARBA00022806"/>
    </source>
</evidence>
<dbReference type="FunCoup" id="A0A0H2S6R9">
    <property type="interactions" value="308"/>
</dbReference>
<dbReference type="GO" id="GO:0004525">
    <property type="term" value="F:ribonuclease III activity"/>
    <property type="evidence" value="ECO:0007669"/>
    <property type="project" value="InterPro"/>
</dbReference>
<keyword evidence="4" id="KW-0677">Repeat</keyword>
<dbReference type="EMBL" id="KQ085885">
    <property type="protein sequence ID" value="KLO19664.1"/>
    <property type="molecule type" value="Genomic_DNA"/>
</dbReference>
<feature type="domain" description="RNase III" evidence="15">
    <location>
        <begin position="944"/>
        <end position="1089"/>
    </location>
</feature>
<dbReference type="PANTHER" id="PTHR14950">
    <property type="entry name" value="DICER-RELATED"/>
    <property type="match status" value="1"/>
</dbReference>
<feature type="compositionally biased region" description="Acidic residues" evidence="14">
    <location>
        <begin position="1437"/>
        <end position="1452"/>
    </location>
</feature>
<dbReference type="SUPFAM" id="SSF52540">
    <property type="entry name" value="P-loop containing nucleoside triphosphate hydrolases"/>
    <property type="match status" value="1"/>
</dbReference>
<dbReference type="GO" id="GO:0030422">
    <property type="term" value="P:siRNA processing"/>
    <property type="evidence" value="ECO:0007669"/>
    <property type="project" value="TreeGrafter"/>
</dbReference>
<dbReference type="InParanoid" id="A0A0H2S6R9"/>
<evidence type="ECO:0000256" key="13">
    <source>
        <dbReference type="PROSITE-ProRule" id="PRU00657"/>
    </source>
</evidence>
<dbReference type="SMART" id="SM00487">
    <property type="entry name" value="DEXDc"/>
    <property type="match status" value="1"/>
</dbReference>
<dbReference type="Proteomes" id="UP000053477">
    <property type="component" value="Unassembled WGS sequence"/>
</dbReference>
<feature type="domain" description="RNase III" evidence="15">
    <location>
        <begin position="1128"/>
        <end position="1275"/>
    </location>
</feature>
<dbReference type="InterPro" id="IPR000999">
    <property type="entry name" value="RNase_III_dom"/>
</dbReference>
<evidence type="ECO:0000313" key="19">
    <source>
        <dbReference type="EMBL" id="KLO19664.1"/>
    </source>
</evidence>
<feature type="region of interest" description="Disordered" evidence="14">
    <location>
        <begin position="311"/>
        <end position="330"/>
    </location>
</feature>
<feature type="domain" description="Dicer dsRNA-binding fold" evidence="18">
    <location>
        <begin position="563"/>
        <end position="658"/>
    </location>
</feature>
<dbReference type="PROSITE" id="PS51327">
    <property type="entry name" value="DICER_DSRBF"/>
    <property type="match status" value="1"/>
</dbReference>
<dbReference type="PROSITE" id="PS51194">
    <property type="entry name" value="HELICASE_CTER"/>
    <property type="match status" value="1"/>
</dbReference>
<dbReference type="GO" id="GO:0005634">
    <property type="term" value="C:nucleus"/>
    <property type="evidence" value="ECO:0007669"/>
    <property type="project" value="TreeGrafter"/>
</dbReference>
<dbReference type="GO" id="GO:0046872">
    <property type="term" value="F:metal ion binding"/>
    <property type="evidence" value="ECO:0007669"/>
    <property type="project" value="UniProtKB-KW"/>
</dbReference>
<keyword evidence="20" id="KW-1185">Reference proteome</keyword>
<keyword evidence="13" id="KW-0694">RNA-binding</keyword>
<dbReference type="CDD" id="cd00593">
    <property type="entry name" value="RIBOc"/>
    <property type="match status" value="2"/>
</dbReference>
<dbReference type="PANTHER" id="PTHR14950:SF37">
    <property type="entry name" value="ENDORIBONUCLEASE DICER"/>
    <property type="match status" value="1"/>
</dbReference>
<evidence type="ECO:0000256" key="10">
    <source>
        <dbReference type="ARBA" id="ARBA00023158"/>
    </source>
</evidence>
<dbReference type="InterPro" id="IPR006935">
    <property type="entry name" value="Helicase/UvrB_N"/>
</dbReference>
<comment type="cofactor">
    <cofactor evidence="2">
        <name>Mg(2+)</name>
        <dbReference type="ChEBI" id="CHEBI:18420"/>
    </cofactor>
</comment>
<dbReference type="SUPFAM" id="SSF69065">
    <property type="entry name" value="RNase III domain-like"/>
    <property type="match status" value="2"/>
</dbReference>
<evidence type="ECO:0000259" key="18">
    <source>
        <dbReference type="PROSITE" id="PS51327"/>
    </source>
</evidence>
<dbReference type="InterPro" id="IPR038248">
    <property type="entry name" value="Dicer_dimer_sf"/>
</dbReference>
<dbReference type="STRING" id="27342.A0A0H2S6R9"/>
<sequence>MSLDALTDDVTKHVPRAYQEELFHISRRQNVIAALDTGSGKTFIAAMLIKSMCAMPGTSSKKVIFLVPKVPLVDQQRDFLEEQTPLRIRGYKGAMGVDNWDKSTWHKEFDNADVLVMTAQIFKNILTHAFWAIDKVSLLVFDECHHARNNHPFNTIMMDHYVNCDPNNRPKIFGMTASPVWNERQPAASIQKLQSNLFARVYAVKQHSQDLQRHAPKPTEIIVHYEPPPSIYPDYPVPSLWTELVKGGLTNGVGLRIESIETRYGKTFDSLGPAAAEYYLHKVLSARLQEEIRGEYEDNIRRLKRPKLSHKDPISESTVEVSTGPSTDTHTSQKILRSILLAVEGRLSVDAFPSTWMAPKYCALIKLLKQHESASFRGILFAEQRQVAATLTWLLTKTSETKDWIKCAELMGHGDLKGGGDVIAGMGLNVQENVVKSFRTGELNLLIATSVAEEGLDFPACDLVIRFDPIRNMVAYVQSRGRARQKASTFVIMIDEKDELELARYKKLRDIEPELKKSYQQENTEEPDGGRDEDEERDDPRDLEAREVHIVPSTGATLTYHSAIPLLNRLCSFIPRDSYSLPFKPHYIISTVDTGFRARITLPTALPLPKELHEVEGPIRHSKKEARRAVAYEVVRALHGLGVFDDHLSPSKPRKGNNVEDADGIPIPKTSDVPEIMEVMVKYPWSTGPPWYLHSVSIDGICCAGMITGARLPTTDLTVGAQKVVVEGVSPDAFDLDADDLNVVDRYTRMGIWWCISGSPVLSNLGCYLVALDANDQLDWDLMRASIVSEKGSYDWSAITSEHEGKLVLMNGRKYAKSLLLIKIRKDVCLSDERSQVGTASSSDLKETYAEFFEREYPGVISSTIIPQDNPIIEVMPYKKISLPVYALRDGELLLGGSSPSDCESSTFLLPQWFCKHAPLSEGILRTLRVFSPLCQRITDVYRAHQAIKHLGLPDIKLDRMVEALVIPSAVAGFNNQRLETLGDSVLKLSVVTYIYNRYPFKHEGQLDQLKRTSVSNRCLLARGKHRGLEMFITSESRFAKGWHFTLDQDSKDLDGESFPPRSVRRRIPRRSMQDCMEATLGAAFLSGGINLALEAGYALGLSFGGHEPWPTRYSRREREGASCPALFNALQDKLQYTFRNGDLLLEAIVHPSFGGLGGICYQRLEFLGDAVMDLVTVTHIFHAFPTANSGQMSWMRSQLICNVAFATVAVKRFSLQKYLLSNNVALSKAITEETEILEAASYEDVIHNIWKYDPPKVLGDIFESVIGAVFVDSGFDFELTTRIAKLALEDVLPLIHLDMPKDPVSNLYVFVGKAGCQKIRFKKEQSNPEVKRNDSIVVLVHDIVIAGPVLASTLPLAKATASVDALALLQDEGSELSLQKVCDCVKPNKDSPSRPREEREKDLDNETEEGFAVLSKLRIDEISRDEQAKHCYQQDPADENDNVEMEEIEVV</sequence>
<feature type="compositionally biased region" description="Acidic residues" evidence="14">
    <location>
        <begin position="523"/>
        <end position="537"/>
    </location>
</feature>
<comment type="cofactor">
    <cofactor evidence="1">
        <name>Mn(2+)</name>
        <dbReference type="ChEBI" id="CHEBI:29035"/>
    </cofactor>
</comment>
<evidence type="ECO:0000256" key="9">
    <source>
        <dbReference type="ARBA" id="ARBA00022842"/>
    </source>
</evidence>
<feature type="region of interest" description="Disordered" evidence="14">
    <location>
        <begin position="514"/>
        <end position="546"/>
    </location>
</feature>
<dbReference type="GO" id="GO:0003723">
    <property type="term" value="F:RNA binding"/>
    <property type="evidence" value="ECO:0007669"/>
    <property type="project" value="UniProtKB-UniRule"/>
</dbReference>
<dbReference type="OrthoDB" id="416741at2759"/>
<dbReference type="Gene3D" id="3.40.50.300">
    <property type="entry name" value="P-loop containing nucleotide triphosphate hydrolases"/>
    <property type="match status" value="2"/>
</dbReference>
<dbReference type="GO" id="GO:0003677">
    <property type="term" value="F:DNA binding"/>
    <property type="evidence" value="ECO:0007669"/>
    <property type="project" value="InterPro"/>
</dbReference>
<accession>A0A0H2S6R9</accession>
<dbReference type="FunFam" id="3.40.50.300:FF:000628">
    <property type="entry name" value="Endoribonuclease Dicer"/>
    <property type="match status" value="1"/>
</dbReference>
<keyword evidence="11" id="KW-0464">Manganese</keyword>
<dbReference type="PROSITE" id="PS50142">
    <property type="entry name" value="RNASE_3_2"/>
    <property type="match status" value="2"/>
</dbReference>
<feature type="compositionally biased region" description="Polar residues" evidence="14">
    <location>
        <begin position="315"/>
        <end position="330"/>
    </location>
</feature>
<evidence type="ECO:0000256" key="2">
    <source>
        <dbReference type="ARBA" id="ARBA00001946"/>
    </source>
</evidence>
<dbReference type="Pfam" id="PF00636">
    <property type="entry name" value="Ribonuclease_3"/>
    <property type="match status" value="2"/>
</dbReference>
<name>A0A0H2S6R9_9AGAM</name>
<dbReference type="InterPro" id="IPR014001">
    <property type="entry name" value="Helicase_ATP-bd"/>
</dbReference>
<dbReference type="GO" id="GO:0004386">
    <property type="term" value="F:helicase activity"/>
    <property type="evidence" value="ECO:0007669"/>
    <property type="project" value="UniProtKB-KW"/>
</dbReference>
<keyword evidence="5" id="KW-0547">Nucleotide-binding</keyword>
<protein>
    <recommendedName>
        <fullName evidence="21">P-loop containing nucleoside triphosphate hydrolase protein</fullName>
    </recommendedName>
</protein>
<evidence type="ECO:0008006" key="21">
    <source>
        <dbReference type="Google" id="ProtNLM"/>
    </source>
</evidence>
<keyword evidence="7" id="KW-0347">Helicase</keyword>
<feature type="non-terminal residue" evidence="19">
    <location>
        <position position="1452"/>
    </location>
</feature>
<dbReference type="CDD" id="cd18034">
    <property type="entry name" value="DEXHc_dicer"/>
    <property type="match status" value="1"/>
</dbReference>
<evidence type="ECO:0000256" key="3">
    <source>
        <dbReference type="ARBA" id="ARBA00022723"/>
    </source>
</evidence>
<keyword evidence="3" id="KW-0479">Metal-binding</keyword>
<feature type="region of interest" description="Disordered" evidence="14">
    <location>
        <begin position="1387"/>
        <end position="1409"/>
    </location>
</feature>
<reference evidence="19 20" key="1">
    <citation type="submission" date="2015-04" db="EMBL/GenBank/DDBJ databases">
        <title>Complete genome sequence of Schizopora paradoxa KUC8140, a cosmopolitan wood degrader in East Asia.</title>
        <authorList>
            <consortium name="DOE Joint Genome Institute"/>
            <person name="Min B."/>
            <person name="Park H."/>
            <person name="Jang Y."/>
            <person name="Kim J.-J."/>
            <person name="Kim K.H."/>
            <person name="Pangilinan J."/>
            <person name="Lipzen A."/>
            <person name="Riley R."/>
            <person name="Grigoriev I.V."/>
            <person name="Spatafora J.W."/>
            <person name="Choi I.-G."/>
        </authorList>
    </citation>
    <scope>NUCLEOTIDE SEQUENCE [LARGE SCALE GENOMIC DNA]</scope>
    <source>
        <strain evidence="19 20">KUC8140</strain>
    </source>
</reference>
<evidence type="ECO:0000259" key="16">
    <source>
        <dbReference type="PROSITE" id="PS51192"/>
    </source>
</evidence>
<keyword evidence="8" id="KW-0067">ATP-binding</keyword>
<dbReference type="Gene3D" id="3.30.160.380">
    <property type="entry name" value="Dicer dimerisation domain"/>
    <property type="match status" value="1"/>
</dbReference>
<dbReference type="InterPro" id="IPR027417">
    <property type="entry name" value="P-loop_NTPase"/>
</dbReference>
<evidence type="ECO:0000256" key="6">
    <source>
        <dbReference type="ARBA" id="ARBA00022801"/>
    </source>
</evidence>
<dbReference type="Pfam" id="PF00271">
    <property type="entry name" value="Helicase_C"/>
    <property type="match status" value="1"/>
</dbReference>
<evidence type="ECO:0000259" key="17">
    <source>
        <dbReference type="PROSITE" id="PS51194"/>
    </source>
</evidence>
<evidence type="ECO:0000256" key="11">
    <source>
        <dbReference type="ARBA" id="ARBA00023211"/>
    </source>
</evidence>
<evidence type="ECO:0000256" key="12">
    <source>
        <dbReference type="ARBA" id="ARBA00035116"/>
    </source>
</evidence>
<evidence type="ECO:0000313" key="20">
    <source>
        <dbReference type="Proteomes" id="UP000053477"/>
    </source>
</evidence>
<evidence type="ECO:0000256" key="1">
    <source>
        <dbReference type="ARBA" id="ARBA00001936"/>
    </source>
</evidence>